<dbReference type="EMBL" id="JAFKCW010000004">
    <property type="protein sequence ID" value="MBN7802881.1"/>
    <property type="molecule type" value="Genomic_DNA"/>
</dbReference>
<dbReference type="PANTHER" id="PTHR16026:SF0">
    <property type="entry name" value="CARTILAGE ACIDIC PROTEIN 1"/>
    <property type="match status" value="1"/>
</dbReference>
<evidence type="ECO:0000313" key="3">
    <source>
        <dbReference type="EMBL" id="MBN7802881.1"/>
    </source>
</evidence>
<name>A0ABS3BX44_9BACT</name>
<organism evidence="3 4">
    <name type="scientific">Algoriphagus aestuariicola</name>
    <dbReference type="NCBI Taxonomy" id="1852016"/>
    <lineage>
        <taxon>Bacteria</taxon>
        <taxon>Pseudomonadati</taxon>
        <taxon>Bacteroidota</taxon>
        <taxon>Cytophagia</taxon>
        <taxon>Cytophagales</taxon>
        <taxon>Cyclobacteriaceae</taxon>
        <taxon>Algoriphagus</taxon>
    </lineage>
</organism>
<dbReference type="Pfam" id="PF07593">
    <property type="entry name" value="UnbV_ASPIC"/>
    <property type="match status" value="1"/>
</dbReference>
<dbReference type="InterPro" id="IPR011519">
    <property type="entry name" value="UnbV_ASPIC"/>
</dbReference>
<dbReference type="InterPro" id="IPR027039">
    <property type="entry name" value="Crtac1"/>
</dbReference>
<dbReference type="RefSeq" id="WP_206570885.1">
    <property type="nucleotide sequence ID" value="NZ_JAFKCW010000004.1"/>
</dbReference>
<dbReference type="PANTHER" id="PTHR16026">
    <property type="entry name" value="CARTILAGE ACIDIC PROTEIN 1"/>
    <property type="match status" value="1"/>
</dbReference>
<dbReference type="Proteomes" id="UP000664698">
    <property type="component" value="Unassembled WGS sequence"/>
</dbReference>
<evidence type="ECO:0000259" key="2">
    <source>
        <dbReference type="Pfam" id="PF07593"/>
    </source>
</evidence>
<proteinExistence type="predicted"/>
<accession>A0ABS3BX44</accession>
<keyword evidence="1" id="KW-0732">Signal</keyword>
<comment type="caution">
    <text evidence="3">The sequence shown here is derived from an EMBL/GenBank/DDBJ whole genome shotgun (WGS) entry which is preliminary data.</text>
</comment>
<dbReference type="Pfam" id="PF13517">
    <property type="entry name" value="FG-GAP_3"/>
    <property type="match status" value="5"/>
</dbReference>
<dbReference type="SUPFAM" id="SSF69318">
    <property type="entry name" value="Integrin alpha N-terminal domain"/>
    <property type="match status" value="2"/>
</dbReference>
<feature type="domain" description="ASPIC/UnbV" evidence="2">
    <location>
        <begin position="526"/>
        <end position="596"/>
    </location>
</feature>
<dbReference type="InterPro" id="IPR028994">
    <property type="entry name" value="Integrin_alpha_N"/>
</dbReference>
<dbReference type="PROSITE" id="PS51257">
    <property type="entry name" value="PROKAR_LIPOPROTEIN"/>
    <property type="match status" value="1"/>
</dbReference>
<dbReference type="Gene3D" id="2.130.10.130">
    <property type="entry name" value="Integrin alpha, N-terminal"/>
    <property type="match status" value="3"/>
</dbReference>
<evidence type="ECO:0000256" key="1">
    <source>
        <dbReference type="ARBA" id="ARBA00022729"/>
    </source>
</evidence>
<keyword evidence="4" id="KW-1185">Reference proteome</keyword>
<dbReference type="InterPro" id="IPR013517">
    <property type="entry name" value="FG-GAP"/>
</dbReference>
<protein>
    <submittedName>
        <fullName evidence="3">CRTAC1 family protein</fullName>
    </submittedName>
</protein>
<gene>
    <name evidence="3" type="ORF">J0A67_18530</name>
</gene>
<reference evidence="3 4" key="1">
    <citation type="submission" date="2021-03" db="EMBL/GenBank/DDBJ databases">
        <title>novel species isolated from a fishpond in China.</title>
        <authorList>
            <person name="Lu H."/>
            <person name="Cai Z."/>
        </authorList>
    </citation>
    <scope>NUCLEOTIDE SEQUENCE [LARGE SCALE GENOMIC DNA]</scope>
    <source>
        <strain evidence="3 4">JCM 31546</strain>
    </source>
</reference>
<evidence type="ECO:0000313" key="4">
    <source>
        <dbReference type="Proteomes" id="UP000664698"/>
    </source>
</evidence>
<sequence>MKPHAFCLLWLSVFACFYSCQKKPDTLFEILPTSQTGIFFNNQLTESDTFNIVDFDYIYNGSGVGIADLNGDGLPDIFFGGNQVSSRLYRNLGEFEFEDITEVAGVETTSWVEGVTFVDINSDGLLDIYLSVSNRNESNNPNLLFVNQGNDERGMPNFQEQAATYGLDKVGYFTQAAFFDFDRDGDLDCYLLANALESFQRNVSRPRITDGSGKSNDILLRNDGSGMFEDVSFDAGIQVEGYGLGLLISDINQDGWPDIYVANDFLTNDVLYLNQRNGTFKNEIKNRLDHQSFNSMGADAGDINADGWPDLVVVDMFPPDNFRQKTMFSPTENYNLYQANLDKGYEPQYVRNVLQLNRGDGTFGEIGEMAGISQTDWSWSPLLADLDLDGWQDLIISNGYGKDITDLDYINYTNNLGPFMTPEEKKKLRLDGLNILKEVKLKNFAFRNKGDLGFEDVSATWGIDDLGIANGMAYADLDGDGDLDLVTNNLNQEAGIYRNELINSESISAKNWLKVQLKGPAKNPFAFGASISVYGALEGKSHLIRREVQPTRGYKSSMLEPSLFGLGDLPSIDSVVVRWPDGNISRTGKTTSNKTLELDYSDSQPAEFTEKKPSQVFREVSDELGIHHQPTPVPFNDFNHQVLLSRKNSDLGPGLAVGDVDGDGLDDFYLAGSVGSSGQFFLQKPDGTFSQKPLVGSGEKDEMGVLLFDADDDGDLDLYVVSGGSRFPAGDSHYLDSFYLNDGKGNFVETEEMIPKVQSSGSAVVAGDFDGDGDLDLFVGGRVTPGRYPETPRSYLLENKSGTFGDVTESLAPELAKGGMVSSALWSDYDQDGLVDLILVGDWMPLTVFLTNKEPDGKVKLTRKSLSDSSWDSRGWWNSLAALSLVPGQRPRYTLGNVGLNTRWRSGQNKPIELVFGDFDANGSLDPILFQYFGEQQFTVQSRNQLVSQIPKWKTKFLVYREFATIERKSFFSQEELANAESLLAPEFNSGIYSGNFGFEAFPRTAQISRIFGMLETDKGMLYLGNYFGNETVTGRSDASRGGLIAFDLEGKMIAQPSSASGFSIDGEARAMALLTRPDSSQLILVSRYNQPLLAFVQNSPSPGTSIAANQDERLVISYQAGKAVKQQELFYGSGYLSQSSRKVRIPQEIDSVQLVSFSGKKRTILLRD</sequence>